<keyword evidence="2" id="KW-1185">Reference proteome</keyword>
<dbReference type="AlphaFoldDB" id="A0A4Z2GXZ1"/>
<dbReference type="EMBL" id="SRLO01000383">
    <property type="protein sequence ID" value="TNN58309.1"/>
    <property type="molecule type" value="Genomic_DNA"/>
</dbReference>
<sequence length="385" mass="42635">MKKTSSRTRTGLKQTSFSGDRIVNGITGCQPATLLRPLGDIRPGVFLSILNNHSPRPVENHCPRPMYSNCSSAAMFPERAEIDPRPGGQLLSAATRDEVERTRRGMSKCLVRSLGAVDQKQRSLEVRAEEWTERGISCEGGRFPAHVGTTKLRVASTGTCRCSAYCNLHGFRSSHNTRTQLRIKLNDVILFIMFTIPYDVLDAASMRPSTSPAPTASSDPATQCLSSQLQQNLQPVAQLQILEVHLESQVVLRRVRHHGPAGPLRQGKARVAAPAAGVVFWCTCLARRALPDEAGRRQVTRAVVVSAAAAVELLGECTKLVVLRAIQERLQRYLWARRFISDRVKQSPRQHCSCTAKLTQIPSSISVHRVWRCLRGEKRKGRLHG</sequence>
<organism evidence="1 2">
    <name type="scientific">Liparis tanakae</name>
    <name type="common">Tanaka's snailfish</name>
    <dbReference type="NCBI Taxonomy" id="230148"/>
    <lineage>
        <taxon>Eukaryota</taxon>
        <taxon>Metazoa</taxon>
        <taxon>Chordata</taxon>
        <taxon>Craniata</taxon>
        <taxon>Vertebrata</taxon>
        <taxon>Euteleostomi</taxon>
        <taxon>Actinopterygii</taxon>
        <taxon>Neopterygii</taxon>
        <taxon>Teleostei</taxon>
        <taxon>Neoteleostei</taxon>
        <taxon>Acanthomorphata</taxon>
        <taxon>Eupercaria</taxon>
        <taxon>Perciformes</taxon>
        <taxon>Cottioidei</taxon>
        <taxon>Cottales</taxon>
        <taxon>Liparidae</taxon>
        <taxon>Liparis</taxon>
    </lineage>
</organism>
<protein>
    <submittedName>
        <fullName evidence="1">Uncharacterized protein</fullName>
    </submittedName>
</protein>
<comment type="caution">
    <text evidence="1">The sequence shown here is derived from an EMBL/GenBank/DDBJ whole genome shotgun (WGS) entry which is preliminary data.</text>
</comment>
<reference evidence="1 2" key="1">
    <citation type="submission" date="2019-03" db="EMBL/GenBank/DDBJ databases">
        <title>First draft genome of Liparis tanakae, snailfish: a comprehensive survey of snailfish specific genes.</title>
        <authorList>
            <person name="Kim W."/>
            <person name="Song I."/>
            <person name="Jeong J.-H."/>
            <person name="Kim D."/>
            <person name="Kim S."/>
            <person name="Ryu S."/>
            <person name="Song J.Y."/>
            <person name="Lee S.K."/>
        </authorList>
    </citation>
    <scope>NUCLEOTIDE SEQUENCE [LARGE SCALE GENOMIC DNA]</scope>
    <source>
        <tissue evidence="1">Muscle</tissue>
    </source>
</reference>
<name>A0A4Z2GXZ1_9TELE</name>
<evidence type="ECO:0000313" key="1">
    <source>
        <dbReference type="EMBL" id="TNN58309.1"/>
    </source>
</evidence>
<gene>
    <name evidence="1" type="ORF">EYF80_031492</name>
</gene>
<accession>A0A4Z2GXZ1</accession>
<dbReference type="Proteomes" id="UP000314294">
    <property type="component" value="Unassembled WGS sequence"/>
</dbReference>
<proteinExistence type="predicted"/>
<evidence type="ECO:0000313" key="2">
    <source>
        <dbReference type="Proteomes" id="UP000314294"/>
    </source>
</evidence>